<dbReference type="AlphaFoldDB" id="A0A5B9QWM1"/>
<name>A0A5B9QWM1_9BACT</name>
<dbReference type="EMBL" id="CP042914">
    <property type="protein sequence ID" value="QEG43444.1"/>
    <property type="molecule type" value="Genomic_DNA"/>
</dbReference>
<dbReference type="Proteomes" id="UP000325286">
    <property type="component" value="Chromosome"/>
</dbReference>
<proteinExistence type="predicted"/>
<accession>A0A5B9QWM1</accession>
<organism evidence="1 2">
    <name type="scientific">Roseimaritima ulvae</name>
    <dbReference type="NCBI Taxonomy" id="980254"/>
    <lineage>
        <taxon>Bacteria</taxon>
        <taxon>Pseudomonadati</taxon>
        <taxon>Planctomycetota</taxon>
        <taxon>Planctomycetia</taxon>
        <taxon>Pirellulales</taxon>
        <taxon>Pirellulaceae</taxon>
        <taxon>Roseimaritima</taxon>
    </lineage>
</organism>
<sequence length="63" mass="6982">MITSQFMEQLEVTIFSELHCTAATSELSVKCRYSKRFTTTMSATGDFLLYATNLGVEAAHVLS</sequence>
<reference evidence="1 2" key="1">
    <citation type="submission" date="2019-08" db="EMBL/GenBank/DDBJ databases">
        <title>Deep-cultivation of Planctomycetes and their phenomic and genomic characterization uncovers novel biology.</title>
        <authorList>
            <person name="Wiegand S."/>
            <person name="Jogler M."/>
            <person name="Boedeker C."/>
            <person name="Pinto D."/>
            <person name="Vollmers J."/>
            <person name="Rivas-Marin E."/>
            <person name="Kohn T."/>
            <person name="Peeters S.H."/>
            <person name="Heuer A."/>
            <person name="Rast P."/>
            <person name="Oberbeckmann S."/>
            <person name="Bunk B."/>
            <person name="Jeske O."/>
            <person name="Meyerdierks A."/>
            <person name="Storesund J.E."/>
            <person name="Kallscheuer N."/>
            <person name="Luecker S."/>
            <person name="Lage O.M."/>
            <person name="Pohl T."/>
            <person name="Merkel B.J."/>
            <person name="Hornburger P."/>
            <person name="Mueller R.-W."/>
            <person name="Bruemmer F."/>
            <person name="Labrenz M."/>
            <person name="Spormann A.M."/>
            <person name="Op den Camp H."/>
            <person name="Overmann J."/>
            <person name="Amann R."/>
            <person name="Jetten M.S.M."/>
            <person name="Mascher T."/>
            <person name="Medema M.H."/>
            <person name="Devos D.P."/>
            <person name="Kaster A.-K."/>
            <person name="Ovreas L."/>
            <person name="Rohde M."/>
            <person name="Galperin M.Y."/>
            <person name="Jogler C."/>
        </authorList>
    </citation>
    <scope>NUCLEOTIDE SEQUENCE [LARGE SCALE GENOMIC DNA]</scope>
    <source>
        <strain evidence="1 2">UC8</strain>
    </source>
</reference>
<protein>
    <submittedName>
        <fullName evidence="1">Uncharacterized protein</fullName>
    </submittedName>
</protein>
<dbReference type="KEGG" id="rul:UC8_54930"/>
<gene>
    <name evidence="1" type="ORF">UC8_54930</name>
</gene>
<evidence type="ECO:0000313" key="1">
    <source>
        <dbReference type="EMBL" id="QEG43444.1"/>
    </source>
</evidence>
<evidence type="ECO:0000313" key="2">
    <source>
        <dbReference type="Proteomes" id="UP000325286"/>
    </source>
</evidence>
<keyword evidence="2" id="KW-1185">Reference proteome</keyword>